<organism evidence="2 3">
    <name type="scientific">Cymbomonas tetramitiformis</name>
    <dbReference type="NCBI Taxonomy" id="36881"/>
    <lineage>
        <taxon>Eukaryota</taxon>
        <taxon>Viridiplantae</taxon>
        <taxon>Chlorophyta</taxon>
        <taxon>Pyramimonadophyceae</taxon>
        <taxon>Pyramimonadales</taxon>
        <taxon>Pyramimonadaceae</taxon>
        <taxon>Cymbomonas</taxon>
    </lineage>
</organism>
<evidence type="ECO:0000313" key="2">
    <source>
        <dbReference type="EMBL" id="KAK3241573.1"/>
    </source>
</evidence>
<keyword evidence="3" id="KW-1185">Reference proteome</keyword>
<accession>A0AAE0BRR9</accession>
<feature type="transmembrane region" description="Helical" evidence="1">
    <location>
        <begin position="7"/>
        <end position="28"/>
    </location>
</feature>
<comment type="caution">
    <text evidence="2">The sequence shown here is derived from an EMBL/GenBank/DDBJ whole genome shotgun (WGS) entry which is preliminary data.</text>
</comment>
<feature type="transmembrane region" description="Helical" evidence="1">
    <location>
        <begin position="89"/>
        <end position="107"/>
    </location>
</feature>
<dbReference type="Proteomes" id="UP001190700">
    <property type="component" value="Unassembled WGS sequence"/>
</dbReference>
<dbReference type="EMBL" id="LGRX02033368">
    <property type="protein sequence ID" value="KAK3241573.1"/>
    <property type="molecule type" value="Genomic_DNA"/>
</dbReference>
<evidence type="ECO:0000313" key="3">
    <source>
        <dbReference type="Proteomes" id="UP001190700"/>
    </source>
</evidence>
<proteinExistence type="predicted"/>
<keyword evidence="1" id="KW-1133">Transmembrane helix</keyword>
<name>A0AAE0BRR9_9CHLO</name>
<protein>
    <submittedName>
        <fullName evidence="2">Uncharacterized protein</fullName>
    </submittedName>
</protein>
<evidence type="ECO:0000256" key="1">
    <source>
        <dbReference type="SAM" id="Phobius"/>
    </source>
</evidence>
<keyword evidence="1" id="KW-0472">Membrane</keyword>
<dbReference type="AlphaFoldDB" id="A0AAE0BRR9"/>
<keyword evidence="1" id="KW-0812">Transmembrane</keyword>
<sequence>MALAVQYALSALPIYLSIIVMIGVMLTYDISPTNSETKTFAVSSTCRFEENFYEFYVYDPDYRGKFIRAHLYDHNKYLRSLRPSADSHLGTSLVSVLPGSVITLVVAEYRDLRSAKTVARRMAEDGAREVYPNMSAYGDRRFERIAVDGR</sequence>
<reference evidence="2 3" key="1">
    <citation type="journal article" date="2015" name="Genome Biol. Evol.">
        <title>Comparative Genomics of a Bacterivorous Green Alga Reveals Evolutionary Causalities and Consequences of Phago-Mixotrophic Mode of Nutrition.</title>
        <authorList>
            <person name="Burns J.A."/>
            <person name="Paasch A."/>
            <person name="Narechania A."/>
            <person name="Kim E."/>
        </authorList>
    </citation>
    <scope>NUCLEOTIDE SEQUENCE [LARGE SCALE GENOMIC DNA]</scope>
    <source>
        <strain evidence="2 3">PLY_AMNH</strain>
    </source>
</reference>
<gene>
    <name evidence="2" type="ORF">CYMTET_48689</name>
</gene>